<dbReference type="Proteomes" id="UP000033423">
    <property type="component" value="Unassembled WGS sequence"/>
</dbReference>
<dbReference type="InterPro" id="IPR000182">
    <property type="entry name" value="GNAT_dom"/>
</dbReference>
<dbReference type="Pfam" id="PF00583">
    <property type="entry name" value="Acetyltransf_1"/>
    <property type="match status" value="1"/>
</dbReference>
<keyword evidence="2 5" id="KW-0012">Acyltransferase</keyword>
<dbReference type="PANTHER" id="PTHR42919:SF8">
    <property type="entry name" value="N-ALPHA-ACETYLTRANSFERASE 50"/>
    <property type="match status" value="1"/>
</dbReference>
<dbReference type="AlphaFoldDB" id="A0A0F3GW13"/>
<keyword evidence="6" id="KW-1185">Reference proteome</keyword>
<organism evidence="5 6">
    <name type="scientific">Candidatus Magnetobacterium bavaricum</name>
    <dbReference type="NCBI Taxonomy" id="29290"/>
    <lineage>
        <taxon>Bacteria</taxon>
        <taxon>Pseudomonadati</taxon>
        <taxon>Nitrospirota</taxon>
        <taxon>Thermodesulfovibrionia</taxon>
        <taxon>Thermodesulfovibrionales</taxon>
        <taxon>Candidatus Magnetobacteriaceae</taxon>
        <taxon>Candidatus Magnetobacterium</taxon>
    </lineage>
</organism>
<keyword evidence="3" id="KW-0963">Cytoplasm</keyword>
<dbReference type="SUPFAM" id="SSF55729">
    <property type="entry name" value="Acyl-CoA N-acyltransferases (Nat)"/>
    <property type="match status" value="1"/>
</dbReference>
<feature type="domain" description="N-acetyltransferase" evidence="4">
    <location>
        <begin position="3"/>
        <end position="145"/>
    </location>
</feature>
<comment type="catalytic activity">
    <reaction evidence="3">
        <text>N-terminal L-alanyl-[ribosomal protein bS18] + acetyl-CoA = N-terminal N(alpha)-acetyl-L-alanyl-[ribosomal protein bS18] + CoA + H(+)</text>
        <dbReference type="Rhea" id="RHEA:43756"/>
        <dbReference type="Rhea" id="RHEA-COMP:10676"/>
        <dbReference type="Rhea" id="RHEA-COMP:10677"/>
        <dbReference type="ChEBI" id="CHEBI:15378"/>
        <dbReference type="ChEBI" id="CHEBI:57287"/>
        <dbReference type="ChEBI" id="CHEBI:57288"/>
        <dbReference type="ChEBI" id="CHEBI:64718"/>
        <dbReference type="ChEBI" id="CHEBI:83683"/>
        <dbReference type="EC" id="2.3.1.266"/>
    </reaction>
</comment>
<dbReference type="InterPro" id="IPR016181">
    <property type="entry name" value="Acyl_CoA_acyltransferase"/>
</dbReference>
<dbReference type="Gene3D" id="3.40.630.30">
    <property type="match status" value="1"/>
</dbReference>
<dbReference type="InterPro" id="IPR051556">
    <property type="entry name" value="N-term/lysine_N-AcTrnsfr"/>
</dbReference>
<protein>
    <recommendedName>
        <fullName evidence="3">[Ribosomal protein bS18]-alanine N-acetyltransferase</fullName>
        <ecNumber evidence="3">2.3.1.266</ecNumber>
    </recommendedName>
</protein>
<evidence type="ECO:0000259" key="4">
    <source>
        <dbReference type="PROSITE" id="PS51186"/>
    </source>
</evidence>
<dbReference type="InterPro" id="IPR006464">
    <property type="entry name" value="AcTrfase_RimI/Ard1"/>
</dbReference>
<reference evidence="5 6" key="1">
    <citation type="submission" date="2015-02" db="EMBL/GenBank/DDBJ databases">
        <title>Single-cell genomics of uncultivated deep-branching MTB reveals a conserved set of magnetosome genes.</title>
        <authorList>
            <person name="Kolinko S."/>
            <person name="Richter M."/>
            <person name="Glockner F.O."/>
            <person name="Brachmann A."/>
            <person name="Schuler D."/>
        </authorList>
    </citation>
    <scope>NUCLEOTIDE SEQUENCE [LARGE SCALE GENOMIC DNA]</scope>
    <source>
        <strain evidence="5">TM-1</strain>
    </source>
</reference>
<comment type="caution">
    <text evidence="5">The sequence shown here is derived from an EMBL/GenBank/DDBJ whole genome shotgun (WGS) entry which is preliminary data.</text>
</comment>
<dbReference type="CDD" id="cd04301">
    <property type="entry name" value="NAT_SF"/>
    <property type="match status" value="1"/>
</dbReference>
<evidence type="ECO:0000256" key="3">
    <source>
        <dbReference type="RuleBase" id="RU363094"/>
    </source>
</evidence>
<dbReference type="GO" id="GO:0008999">
    <property type="term" value="F:protein-N-terminal-alanine acetyltransferase activity"/>
    <property type="evidence" value="ECO:0007669"/>
    <property type="project" value="UniProtKB-EC"/>
</dbReference>
<dbReference type="GO" id="GO:0005737">
    <property type="term" value="C:cytoplasm"/>
    <property type="evidence" value="ECO:0007669"/>
    <property type="project" value="UniProtKB-SubCell"/>
</dbReference>
<dbReference type="NCBIfam" id="TIGR01575">
    <property type="entry name" value="rimI"/>
    <property type="match status" value="1"/>
</dbReference>
<dbReference type="EMBL" id="LACI01000713">
    <property type="protein sequence ID" value="KJU86169.1"/>
    <property type="molecule type" value="Genomic_DNA"/>
</dbReference>
<comment type="subcellular location">
    <subcellularLocation>
        <location evidence="3">Cytoplasm</location>
    </subcellularLocation>
</comment>
<dbReference type="EC" id="2.3.1.266" evidence="3"/>
<feature type="non-terminal residue" evidence="5">
    <location>
        <position position="145"/>
    </location>
</feature>
<comment type="similarity">
    <text evidence="3">Belongs to the acetyltransferase family. RimI subfamily.</text>
</comment>
<proteinExistence type="inferred from homology"/>
<evidence type="ECO:0000313" key="5">
    <source>
        <dbReference type="EMBL" id="KJU86169.1"/>
    </source>
</evidence>
<evidence type="ECO:0000256" key="2">
    <source>
        <dbReference type="ARBA" id="ARBA00023315"/>
    </source>
</evidence>
<evidence type="ECO:0000313" key="6">
    <source>
        <dbReference type="Proteomes" id="UP000033423"/>
    </source>
</evidence>
<gene>
    <name evidence="5" type="ORF">MBAV_001637</name>
</gene>
<dbReference type="PROSITE" id="PS51186">
    <property type="entry name" value="GNAT"/>
    <property type="match status" value="1"/>
</dbReference>
<keyword evidence="1 5" id="KW-0808">Transferase</keyword>
<accession>A0A0F3GW13</accession>
<dbReference type="PANTHER" id="PTHR42919">
    <property type="entry name" value="N-ALPHA-ACETYLTRANSFERASE"/>
    <property type="match status" value="1"/>
</dbReference>
<evidence type="ECO:0000256" key="1">
    <source>
        <dbReference type="ARBA" id="ARBA00022679"/>
    </source>
</evidence>
<name>A0A0F3GW13_9BACT</name>
<sequence>MNATIRRMTEDDLQEVLRIEDSVFSNPWSRRSFAYELNSDIAICTIASCNNSVIGYVCTQALLGQAYILKLAVHPAFRRQGVATLLIDDTLKTLREPACQEILLEVRRSNDPALGLYEGFGFKWLSVRRQYYSAPTEDAITMILR</sequence>
<comment type="function">
    <text evidence="3">Acetylates the N-terminal alanine of ribosomal protein bS18.</text>
</comment>